<dbReference type="EMBL" id="JANUGV010000001">
    <property type="protein sequence ID" value="MCS0607914.1"/>
    <property type="molecule type" value="Genomic_DNA"/>
</dbReference>
<dbReference type="SUPFAM" id="SSF52402">
    <property type="entry name" value="Adenine nucleotide alpha hydrolases-like"/>
    <property type="match status" value="1"/>
</dbReference>
<organism evidence="3 4">
    <name type="scientific">Massilia solisilvae</name>
    <dbReference type="NCBI Taxonomy" id="1811225"/>
    <lineage>
        <taxon>Bacteria</taxon>
        <taxon>Pseudomonadati</taxon>
        <taxon>Pseudomonadota</taxon>
        <taxon>Betaproteobacteria</taxon>
        <taxon>Burkholderiales</taxon>
        <taxon>Oxalobacteraceae</taxon>
        <taxon>Telluria group</taxon>
        <taxon>Massilia</taxon>
    </lineage>
</organism>
<dbReference type="Proteomes" id="UP001205861">
    <property type="component" value="Unassembled WGS sequence"/>
</dbReference>
<evidence type="ECO:0000313" key="3">
    <source>
        <dbReference type="EMBL" id="MCS0607914.1"/>
    </source>
</evidence>
<dbReference type="Gene3D" id="3.40.50.620">
    <property type="entry name" value="HUPs"/>
    <property type="match status" value="1"/>
</dbReference>
<evidence type="ECO:0000313" key="4">
    <source>
        <dbReference type="Proteomes" id="UP001205861"/>
    </source>
</evidence>
<dbReference type="InterPro" id="IPR006016">
    <property type="entry name" value="UspA"/>
</dbReference>
<gene>
    <name evidence="3" type="ORF">NX773_07035</name>
</gene>
<dbReference type="Pfam" id="PF00582">
    <property type="entry name" value="Usp"/>
    <property type="match status" value="1"/>
</dbReference>
<proteinExistence type="inferred from homology"/>
<comment type="similarity">
    <text evidence="1">Belongs to the universal stress protein A family.</text>
</comment>
<keyword evidence="4" id="KW-1185">Reference proteome</keyword>
<dbReference type="InterPro" id="IPR006015">
    <property type="entry name" value="Universal_stress_UspA"/>
</dbReference>
<dbReference type="PRINTS" id="PR01438">
    <property type="entry name" value="UNVRSLSTRESS"/>
</dbReference>
<reference evidence="3 4" key="1">
    <citation type="submission" date="2022-08" db="EMBL/GenBank/DDBJ databases">
        <title>Reclassification of Massilia species as members of the genera Telluria, Duganella, Pseudoduganella, Mokoshia gen. nov. and Zemynaea gen. nov. using orthogonal and non-orthogonal genome-based approaches.</title>
        <authorList>
            <person name="Bowman J.P."/>
        </authorList>
    </citation>
    <scope>NUCLEOTIDE SEQUENCE [LARGE SCALE GENOMIC DNA]</scope>
    <source>
        <strain evidence="3 4">JCM 31607</strain>
    </source>
</reference>
<evidence type="ECO:0000256" key="1">
    <source>
        <dbReference type="ARBA" id="ARBA00008791"/>
    </source>
</evidence>
<feature type="domain" description="UspA" evidence="2">
    <location>
        <begin position="1"/>
        <end position="146"/>
    </location>
</feature>
<dbReference type="RefSeq" id="WP_258855594.1">
    <property type="nucleotide sequence ID" value="NZ_JANUGV010000001.1"/>
</dbReference>
<accession>A0ABT2BHD2</accession>
<sequence length="161" mass="16846">MYSRILVPLDRSATALCALEQAAVLARLSGGTIVLLHVVEELDHATGFESAKVYTEDVEPTFLAAGQAMLEQAAAPLRKDGVTVETLLRQSRGERVATLIVKETAAANCDIVIMGTHGRHGIGRVLLGSDAEQVARLSPVPVMLVRHAQAGGARPDSGAGG</sequence>
<protein>
    <submittedName>
        <fullName evidence="3">Universal stress protein</fullName>
    </submittedName>
</protein>
<dbReference type="InterPro" id="IPR014729">
    <property type="entry name" value="Rossmann-like_a/b/a_fold"/>
</dbReference>
<dbReference type="CDD" id="cd00293">
    <property type="entry name" value="USP-like"/>
    <property type="match status" value="1"/>
</dbReference>
<dbReference type="PANTHER" id="PTHR46268">
    <property type="entry name" value="STRESS RESPONSE PROTEIN NHAX"/>
    <property type="match status" value="1"/>
</dbReference>
<name>A0ABT2BHD2_9BURK</name>
<evidence type="ECO:0000259" key="2">
    <source>
        <dbReference type="Pfam" id="PF00582"/>
    </source>
</evidence>
<dbReference type="PANTHER" id="PTHR46268:SF15">
    <property type="entry name" value="UNIVERSAL STRESS PROTEIN HP_0031"/>
    <property type="match status" value="1"/>
</dbReference>
<comment type="caution">
    <text evidence="3">The sequence shown here is derived from an EMBL/GenBank/DDBJ whole genome shotgun (WGS) entry which is preliminary data.</text>
</comment>